<evidence type="ECO:0000256" key="8">
    <source>
        <dbReference type="ARBA" id="ARBA00022833"/>
    </source>
</evidence>
<feature type="transmembrane region" description="Helical" evidence="12">
    <location>
        <begin position="12"/>
        <end position="39"/>
    </location>
</feature>
<keyword evidence="7" id="KW-0378">Hydrolase</keyword>
<feature type="transmembrane region" description="Helical" evidence="12">
    <location>
        <begin position="113"/>
        <end position="133"/>
    </location>
</feature>
<evidence type="ECO:0000256" key="1">
    <source>
        <dbReference type="ARBA" id="ARBA00001947"/>
    </source>
</evidence>
<keyword evidence="11 12" id="KW-0472">Membrane</keyword>
<dbReference type="Pfam" id="PF02163">
    <property type="entry name" value="Peptidase_M50"/>
    <property type="match status" value="1"/>
</dbReference>
<dbReference type="GO" id="GO:0046872">
    <property type="term" value="F:metal ion binding"/>
    <property type="evidence" value="ECO:0007669"/>
    <property type="project" value="UniProtKB-KW"/>
</dbReference>
<feature type="transmembrane region" description="Helical" evidence="12">
    <location>
        <begin position="178"/>
        <end position="196"/>
    </location>
</feature>
<dbReference type="EMBL" id="JQIF01000040">
    <property type="protein sequence ID" value="KGJ53353.1"/>
    <property type="molecule type" value="Genomic_DNA"/>
</dbReference>
<keyword evidence="10" id="KW-0482">Metalloprotease</keyword>
<feature type="transmembrane region" description="Helical" evidence="12">
    <location>
        <begin position="89"/>
        <end position="107"/>
    </location>
</feature>
<keyword evidence="4" id="KW-0645">Protease</keyword>
<evidence type="ECO:0000256" key="4">
    <source>
        <dbReference type="ARBA" id="ARBA00022670"/>
    </source>
</evidence>
<evidence type="ECO:0000256" key="10">
    <source>
        <dbReference type="ARBA" id="ARBA00023049"/>
    </source>
</evidence>
<keyword evidence="8" id="KW-0862">Zinc</keyword>
<evidence type="ECO:0000256" key="7">
    <source>
        <dbReference type="ARBA" id="ARBA00022801"/>
    </source>
</evidence>
<accession>A0A099I910</accession>
<comment type="cofactor">
    <cofactor evidence="1">
        <name>Zn(2+)</name>
        <dbReference type="ChEBI" id="CHEBI:29105"/>
    </cofactor>
</comment>
<evidence type="ECO:0000313" key="15">
    <source>
        <dbReference type="Proteomes" id="UP000030008"/>
    </source>
</evidence>
<evidence type="ECO:0000256" key="2">
    <source>
        <dbReference type="ARBA" id="ARBA00004141"/>
    </source>
</evidence>
<organism evidence="14 15">
    <name type="scientific">Clostridium innocuum</name>
    <dbReference type="NCBI Taxonomy" id="1522"/>
    <lineage>
        <taxon>Bacteria</taxon>
        <taxon>Bacillati</taxon>
        <taxon>Bacillota</taxon>
        <taxon>Clostridia</taxon>
        <taxon>Eubacteriales</taxon>
        <taxon>Clostridiaceae</taxon>
        <taxon>Clostridium</taxon>
    </lineage>
</organism>
<dbReference type="GO" id="GO:0016020">
    <property type="term" value="C:membrane"/>
    <property type="evidence" value="ECO:0007669"/>
    <property type="project" value="UniProtKB-SubCell"/>
</dbReference>
<comment type="similarity">
    <text evidence="3">Belongs to the peptidase M50B family.</text>
</comment>
<evidence type="ECO:0000259" key="13">
    <source>
        <dbReference type="Pfam" id="PF02163"/>
    </source>
</evidence>
<dbReference type="PANTHER" id="PTHR39188:SF3">
    <property type="entry name" value="STAGE IV SPORULATION PROTEIN FB"/>
    <property type="match status" value="1"/>
</dbReference>
<dbReference type="AlphaFoldDB" id="A0A099I910"/>
<comment type="subcellular location">
    <subcellularLocation>
        <location evidence="2">Membrane</location>
        <topology evidence="2">Multi-pass membrane protein</topology>
    </subcellularLocation>
</comment>
<dbReference type="GO" id="GO:0008237">
    <property type="term" value="F:metallopeptidase activity"/>
    <property type="evidence" value="ECO:0007669"/>
    <property type="project" value="UniProtKB-KW"/>
</dbReference>
<dbReference type="InterPro" id="IPR008915">
    <property type="entry name" value="Peptidase_M50"/>
</dbReference>
<gene>
    <name evidence="14" type="ORF">CIAN88_09255</name>
</gene>
<sequence>MHFHKLRIRISLLWLPYLLMLPYLSVARLIGWIFIMLTIHEMAHMLCAILFHYPIERINIYPFGLAATITHIGHGSLVKEILIISAGPLMHVLFPSLFQFCVAKGILSPSFASYLHTINASILLFNLLPIYPLDGGRLMQTFFHCFLRFRTAEYATLICSLISITAVFYFHLLQGVSAVIVLIFLILQIFLSWRSLPLTQLQFFHYRRLHPVAYDPILNESFDLYRGRRNIIKYGRGWIDEKDWLRQRFGSEKNSRLP</sequence>
<dbReference type="RefSeq" id="WP_044905138.1">
    <property type="nucleotide sequence ID" value="NZ_JQIF01000040.1"/>
</dbReference>
<evidence type="ECO:0000256" key="6">
    <source>
        <dbReference type="ARBA" id="ARBA00022723"/>
    </source>
</evidence>
<feature type="transmembrane region" description="Helical" evidence="12">
    <location>
        <begin position="154"/>
        <end position="172"/>
    </location>
</feature>
<feature type="domain" description="Peptidase M50" evidence="13">
    <location>
        <begin position="110"/>
        <end position="153"/>
    </location>
</feature>
<evidence type="ECO:0000256" key="12">
    <source>
        <dbReference type="SAM" id="Phobius"/>
    </source>
</evidence>
<evidence type="ECO:0000256" key="3">
    <source>
        <dbReference type="ARBA" id="ARBA00007931"/>
    </source>
</evidence>
<proteinExistence type="inferred from homology"/>
<keyword evidence="9 12" id="KW-1133">Transmembrane helix</keyword>
<name>A0A099I910_CLOIN</name>
<evidence type="ECO:0000313" key="14">
    <source>
        <dbReference type="EMBL" id="KGJ53353.1"/>
    </source>
</evidence>
<evidence type="ECO:0000256" key="5">
    <source>
        <dbReference type="ARBA" id="ARBA00022692"/>
    </source>
</evidence>
<keyword evidence="5 12" id="KW-0812">Transmembrane</keyword>
<dbReference type="GO" id="GO:0006508">
    <property type="term" value="P:proteolysis"/>
    <property type="evidence" value="ECO:0007669"/>
    <property type="project" value="UniProtKB-KW"/>
</dbReference>
<dbReference type="PANTHER" id="PTHR39188">
    <property type="entry name" value="MEMBRANE-ASSOCIATED ZINC METALLOPROTEASE M50B"/>
    <property type="match status" value="1"/>
</dbReference>
<keyword evidence="6" id="KW-0479">Metal-binding</keyword>
<evidence type="ECO:0000256" key="11">
    <source>
        <dbReference type="ARBA" id="ARBA00023136"/>
    </source>
</evidence>
<comment type="caution">
    <text evidence="14">The sequence shown here is derived from an EMBL/GenBank/DDBJ whole genome shotgun (WGS) entry which is preliminary data.</text>
</comment>
<evidence type="ECO:0000256" key="9">
    <source>
        <dbReference type="ARBA" id="ARBA00022989"/>
    </source>
</evidence>
<dbReference type="Proteomes" id="UP000030008">
    <property type="component" value="Unassembled WGS sequence"/>
</dbReference>
<protein>
    <submittedName>
        <fullName evidence="14">Stage IV sporulation protein FB</fullName>
    </submittedName>
</protein>
<reference evidence="14 15" key="1">
    <citation type="submission" date="2014-08" db="EMBL/GenBank/DDBJ databases">
        <title>Clostridium innocuum, an unnegligible vancomycin-resistant pathogen causing extra-intestinal infections.</title>
        <authorList>
            <person name="Feng Y."/>
            <person name="Chiu C.-H."/>
        </authorList>
    </citation>
    <scope>NUCLEOTIDE SEQUENCE [LARGE SCALE GENOMIC DNA]</scope>
    <source>
        <strain evidence="14 15">AN88</strain>
    </source>
</reference>